<dbReference type="AlphaFoldDB" id="A0AAE1ANT1"/>
<comment type="caution">
    <text evidence="1">The sequence shown here is derived from an EMBL/GenBank/DDBJ whole genome shotgun (WGS) entry which is preliminary data.</text>
</comment>
<accession>A0AAE1ANT1</accession>
<sequence>MGDRYIGCKSKSYKCRFQSILSTESGSLRLKTTSSSHFALVEIAVAETEIATAENRHHTKKRAAHAVSKRGRVRGRVGERRSILMD</sequence>
<name>A0AAE1ANT1_9GAST</name>
<protein>
    <submittedName>
        <fullName evidence="1">Uncharacterized protein</fullName>
    </submittedName>
</protein>
<evidence type="ECO:0000313" key="1">
    <source>
        <dbReference type="EMBL" id="KAK3791149.1"/>
    </source>
</evidence>
<dbReference type="EMBL" id="JAWDGP010001483">
    <property type="protein sequence ID" value="KAK3791149.1"/>
    <property type="molecule type" value="Genomic_DNA"/>
</dbReference>
<reference evidence="1" key="1">
    <citation type="journal article" date="2023" name="G3 (Bethesda)">
        <title>A reference genome for the long-term kleptoplast-retaining sea slug Elysia crispata morphotype clarki.</title>
        <authorList>
            <person name="Eastman K.E."/>
            <person name="Pendleton A.L."/>
            <person name="Shaikh M.A."/>
            <person name="Suttiyut T."/>
            <person name="Ogas R."/>
            <person name="Tomko P."/>
            <person name="Gavelis G."/>
            <person name="Widhalm J.R."/>
            <person name="Wisecaver J.H."/>
        </authorList>
    </citation>
    <scope>NUCLEOTIDE SEQUENCE</scope>
    <source>
        <strain evidence="1">ECLA1</strain>
    </source>
</reference>
<organism evidence="1 2">
    <name type="scientific">Elysia crispata</name>
    <name type="common">lettuce slug</name>
    <dbReference type="NCBI Taxonomy" id="231223"/>
    <lineage>
        <taxon>Eukaryota</taxon>
        <taxon>Metazoa</taxon>
        <taxon>Spiralia</taxon>
        <taxon>Lophotrochozoa</taxon>
        <taxon>Mollusca</taxon>
        <taxon>Gastropoda</taxon>
        <taxon>Heterobranchia</taxon>
        <taxon>Euthyneura</taxon>
        <taxon>Panpulmonata</taxon>
        <taxon>Sacoglossa</taxon>
        <taxon>Placobranchoidea</taxon>
        <taxon>Plakobranchidae</taxon>
        <taxon>Elysia</taxon>
    </lineage>
</organism>
<gene>
    <name evidence="1" type="ORF">RRG08_025005</name>
</gene>
<keyword evidence="2" id="KW-1185">Reference proteome</keyword>
<dbReference type="Proteomes" id="UP001283361">
    <property type="component" value="Unassembled WGS sequence"/>
</dbReference>
<proteinExistence type="predicted"/>
<evidence type="ECO:0000313" key="2">
    <source>
        <dbReference type="Proteomes" id="UP001283361"/>
    </source>
</evidence>